<protein>
    <recommendedName>
        <fullName evidence="1">Nal1 N-terminal domain-containing protein</fullName>
    </recommendedName>
</protein>
<feature type="domain" description="Nal1 N-terminal" evidence="1">
    <location>
        <begin position="43"/>
        <end position="88"/>
    </location>
</feature>
<dbReference type="RefSeq" id="WP_013721025.1">
    <property type="nucleotide sequence ID" value="NZ_LGVP01000029.1"/>
</dbReference>
<reference evidence="2 3" key="1">
    <citation type="submission" date="2015-07" db="EMBL/GenBank/DDBJ databases">
        <title>Draft genome sequences of 17 French Clostridium botulinum group III.</title>
        <authorList>
            <person name="Woudstra C."/>
            <person name="Le Marechal C."/>
            <person name="Souillard R."/>
            <person name="Bayon-Auboyer M.-H."/>
            <person name="Dessouter D."/>
            <person name="Fach P."/>
        </authorList>
    </citation>
    <scope>NUCLEOTIDE SEQUENCE [LARGE SCALE GENOMIC DNA]</scope>
    <source>
        <strain evidence="2 3">12LNRI-CD</strain>
    </source>
</reference>
<dbReference type="InterPro" id="IPR057905">
    <property type="entry name" value="Nal1_N"/>
</dbReference>
<dbReference type="GO" id="GO:0006508">
    <property type="term" value="P:proteolysis"/>
    <property type="evidence" value="ECO:0007669"/>
    <property type="project" value="InterPro"/>
</dbReference>
<dbReference type="Pfam" id="PF25608">
    <property type="entry name" value="NAL1_N"/>
    <property type="match status" value="1"/>
</dbReference>
<comment type="caution">
    <text evidence="2">The sequence shown here is derived from an EMBL/GenBank/DDBJ whole genome shotgun (WGS) entry which is preliminary data.</text>
</comment>
<name>A0A9Q1UWH8_CLOBO</name>
<dbReference type="AlphaFoldDB" id="A0A9Q1UWH8"/>
<accession>A0A9Q1UWH8</accession>
<gene>
    <name evidence="2" type="ORF">ADU74_12050</name>
</gene>
<dbReference type="InterPro" id="IPR043504">
    <property type="entry name" value="Peptidase_S1_PA_chymotrypsin"/>
</dbReference>
<dbReference type="EMBL" id="LGVR01000081">
    <property type="protein sequence ID" value="KOA83659.1"/>
    <property type="molecule type" value="Genomic_DNA"/>
</dbReference>
<dbReference type="SUPFAM" id="SSF50494">
    <property type="entry name" value="Trypsin-like serine proteases"/>
    <property type="match status" value="1"/>
</dbReference>
<dbReference type="Pfam" id="PF13365">
    <property type="entry name" value="Trypsin_2"/>
    <property type="match status" value="1"/>
</dbReference>
<dbReference type="Proteomes" id="UP000037540">
    <property type="component" value="Unassembled WGS sequence"/>
</dbReference>
<organism evidence="2 3">
    <name type="scientific">Clostridium botulinum</name>
    <dbReference type="NCBI Taxonomy" id="1491"/>
    <lineage>
        <taxon>Bacteria</taxon>
        <taxon>Bacillati</taxon>
        <taxon>Bacillota</taxon>
        <taxon>Clostridia</taxon>
        <taxon>Eubacteriales</taxon>
        <taxon>Clostridiaceae</taxon>
        <taxon>Clostridium</taxon>
    </lineage>
</organism>
<dbReference type="Gene3D" id="2.40.10.10">
    <property type="entry name" value="Trypsin-like serine proteases"/>
    <property type="match status" value="1"/>
</dbReference>
<dbReference type="InterPro" id="IPR009003">
    <property type="entry name" value="Peptidase_S1_PA"/>
</dbReference>
<dbReference type="GO" id="GO:0004252">
    <property type="term" value="F:serine-type endopeptidase activity"/>
    <property type="evidence" value="ECO:0007669"/>
    <property type="project" value="InterPro"/>
</dbReference>
<sequence>MNFKNVNTCCCCCCKPCSQETLEERISYICSNEYEFFLNKTNVVGVGLGYKVKNGFCTCQKCIKVFVTKKVSSNELTPSDLVPPIYKGLMTDIVNCGYFQPHSLTQRIRPVICGYSIGPINFLGGTLGCLVTDGFSRFMLSNNHVLANFNSFPINTPILQPSSNDGGKAPADVVANLTKFVPLNRVTAFRKPTNYVDAAIARLTNKSIASPAIALVGPPKGTSPPQLNHHVKKVGKTSELTTGTITAINVTYTADYGIKEVLFKNQIVTTFLSQPGDSGAVLLDNDNYVLGLIIGGSSTMTVSNNISDVLRLLSIGIVTS</sequence>
<evidence type="ECO:0000313" key="3">
    <source>
        <dbReference type="Proteomes" id="UP000037540"/>
    </source>
</evidence>
<evidence type="ECO:0000313" key="2">
    <source>
        <dbReference type="EMBL" id="KOA83659.1"/>
    </source>
</evidence>
<evidence type="ECO:0000259" key="1">
    <source>
        <dbReference type="Pfam" id="PF25608"/>
    </source>
</evidence>
<proteinExistence type="predicted"/>